<sequence>MTPEQRNQKRLELLKDLYDHHFQDGGRTAQINIEKDGKIDNELVTAILYLNDKNLIDSKIMHRTAYQAKITAYGIDLIEQGGSLR</sequence>
<proteinExistence type="predicted"/>
<evidence type="ECO:0008006" key="3">
    <source>
        <dbReference type="Google" id="ProtNLM"/>
    </source>
</evidence>
<organism evidence="1 2">
    <name type="scientific">Brevibacillus invocatus</name>
    <dbReference type="NCBI Taxonomy" id="173959"/>
    <lineage>
        <taxon>Bacteria</taxon>
        <taxon>Bacillati</taxon>
        <taxon>Bacillota</taxon>
        <taxon>Bacilli</taxon>
        <taxon>Bacillales</taxon>
        <taxon>Paenibacillaceae</taxon>
        <taxon>Brevibacillus</taxon>
    </lineage>
</organism>
<comment type="caution">
    <text evidence="1">The sequence shown here is derived from an EMBL/GenBank/DDBJ whole genome shotgun (WGS) entry which is preliminary data.</text>
</comment>
<dbReference type="AlphaFoldDB" id="A0A3M8C3D4"/>
<evidence type="ECO:0000313" key="2">
    <source>
        <dbReference type="Proteomes" id="UP000282028"/>
    </source>
</evidence>
<accession>A0A3M8C3D4</accession>
<reference evidence="1 2" key="1">
    <citation type="submission" date="2018-10" db="EMBL/GenBank/DDBJ databases">
        <title>Phylogenomics of Brevibacillus.</title>
        <authorList>
            <person name="Dunlap C."/>
        </authorList>
    </citation>
    <scope>NUCLEOTIDE SEQUENCE [LARGE SCALE GENOMIC DNA]</scope>
    <source>
        <strain evidence="1 2">JCM 12215</strain>
    </source>
</reference>
<keyword evidence="2" id="KW-1185">Reference proteome</keyword>
<dbReference type="EMBL" id="RHHR01000036">
    <property type="protein sequence ID" value="RNB69963.1"/>
    <property type="molecule type" value="Genomic_DNA"/>
</dbReference>
<gene>
    <name evidence="1" type="ORF">EDM52_18515</name>
</gene>
<dbReference type="Proteomes" id="UP000282028">
    <property type="component" value="Unassembled WGS sequence"/>
</dbReference>
<dbReference type="OrthoDB" id="2622128at2"/>
<protein>
    <recommendedName>
        <fullName evidence="3">DUF2513 domain-containing protein</fullName>
    </recommendedName>
</protein>
<name>A0A3M8C3D4_9BACL</name>
<dbReference type="RefSeq" id="WP_122910433.1">
    <property type="nucleotide sequence ID" value="NZ_CBCSBE010000013.1"/>
</dbReference>
<evidence type="ECO:0000313" key="1">
    <source>
        <dbReference type="EMBL" id="RNB69963.1"/>
    </source>
</evidence>